<keyword evidence="6" id="KW-0408">Iron</keyword>
<dbReference type="InterPro" id="IPR045054">
    <property type="entry name" value="P4HA-like"/>
</dbReference>
<proteinExistence type="predicted"/>
<comment type="cofactor">
    <cofactor evidence="1">
        <name>L-ascorbate</name>
        <dbReference type="ChEBI" id="CHEBI:38290"/>
    </cofactor>
</comment>
<name>A0AA95KKS0_9GAMM</name>
<evidence type="ECO:0000256" key="1">
    <source>
        <dbReference type="ARBA" id="ARBA00001961"/>
    </source>
</evidence>
<dbReference type="KEGG" id="tdu:QJT80_01815"/>
<dbReference type="PANTHER" id="PTHR10869:SF246">
    <property type="entry name" value="TRANSMEMBRANE PROLYL 4-HYDROXYLASE"/>
    <property type="match status" value="1"/>
</dbReference>
<dbReference type="GO" id="GO:0005506">
    <property type="term" value="F:iron ion binding"/>
    <property type="evidence" value="ECO:0007669"/>
    <property type="project" value="InterPro"/>
</dbReference>
<dbReference type="EC" id="1.14.11.-" evidence="8"/>
<evidence type="ECO:0000256" key="2">
    <source>
        <dbReference type="ARBA" id="ARBA00022723"/>
    </source>
</evidence>
<evidence type="ECO:0000313" key="8">
    <source>
        <dbReference type="EMBL" id="WGZ91218.1"/>
    </source>
</evidence>
<feature type="domain" description="Fe2OG dioxygenase" evidence="7">
    <location>
        <begin position="158"/>
        <end position="267"/>
    </location>
</feature>
<dbReference type="Gene3D" id="2.60.120.620">
    <property type="entry name" value="q2cbj1_9rhob like domain"/>
    <property type="match status" value="1"/>
</dbReference>
<keyword evidence="5 8" id="KW-0560">Oxidoreductase</keyword>
<organism evidence="8">
    <name type="scientific">Candidatus Thiocaldithrix dubininis</name>
    <dbReference type="NCBI Taxonomy" id="3080823"/>
    <lineage>
        <taxon>Bacteria</taxon>
        <taxon>Pseudomonadati</taxon>
        <taxon>Pseudomonadota</taxon>
        <taxon>Gammaproteobacteria</taxon>
        <taxon>Thiotrichales</taxon>
        <taxon>Thiotrichaceae</taxon>
        <taxon>Candidatus Thiocaldithrix</taxon>
    </lineage>
</organism>
<dbReference type="GO" id="GO:0031418">
    <property type="term" value="F:L-ascorbic acid binding"/>
    <property type="evidence" value="ECO:0007669"/>
    <property type="project" value="UniProtKB-KW"/>
</dbReference>
<keyword evidence="3" id="KW-0847">Vitamin C</keyword>
<protein>
    <submittedName>
        <fullName evidence="8">2OG-Fe(II) oxygenase</fullName>
        <ecNumber evidence="8">1.14.11.-</ecNumber>
    </submittedName>
</protein>
<reference evidence="8" key="2">
    <citation type="submission" date="2023-04" db="EMBL/GenBank/DDBJ databases">
        <authorList>
            <person name="Beletskiy A.V."/>
            <person name="Mardanov A.V."/>
            <person name="Ravin N.V."/>
        </authorList>
    </citation>
    <scope>NUCLEOTIDE SEQUENCE</scope>
    <source>
        <strain evidence="8">GKL-01</strain>
    </source>
</reference>
<dbReference type="EMBL" id="CP124755">
    <property type="protein sequence ID" value="WGZ91218.1"/>
    <property type="molecule type" value="Genomic_DNA"/>
</dbReference>
<evidence type="ECO:0000259" key="7">
    <source>
        <dbReference type="PROSITE" id="PS51471"/>
    </source>
</evidence>
<dbReference type="InterPro" id="IPR044862">
    <property type="entry name" value="Pro_4_hyd_alph_FE2OG_OXY"/>
</dbReference>
<dbReference type="Proteomes" id="UP001300672">
    <property type="component" value="Chromosome"/>
</dbReference>
<keyword evidence="4" id="KW-0223">Dioxygenase</keyword>
<sequence length="279" mass="31821">MQTVIEPSWQAWVTENLQRQCSPVELCQILKQHGFQTPQIQQLLGEAYPLEFAQTQPVIDYAALAKPPLGRFHPELTIHQVLAEPLQLYVIEDFLSANECQQLIEITDSQLSPSEVSHSNGDYAYRTSQTCHLVNTQHPLVDKVNEKIARTLGIQARYAEPIQAQRYAVGQEFKEHHDYFAPNTDIYERYAKDLGQRTWTFVVYLNDVVAGGATYFPIIETAVKPKQGCAALWNNLHPDGRPNYASLHQGMPVVQGVKYIITKWFRERGQGAMFYEEAD</sequence>
<gene>
    <name evidence="8" type="ORF">QJT80_01815</name>
</gene>
<dbReference type="SMART" id="SM00702">
    <property type="entry name" value="P4Hc"/>
    <property type="match status" value="1"/>
</dbReference>
<dbReference type="Pfam" id="PF13640">
    <property type="entry name" value="2OG-FeII_Oxy_3"/>
    <property type="match status" value="1"/>
</dbReference>
<evidence type="ECO:0000256" key="4">
    <source>
        <dbReference type="ARBA" id="ARBA00022964"/>
    </source>
</evidence>
<dbReference type="AlphaFoldDB" id="A0AA95KKS0"/>
<dbReference type="GO" id="GO:0004656">
    <property type="term" value="F:procollagen-proline 4-dioxygenase activity"/>
    <property type="evidence" value="ECO:0007669"/>
    <property type="project" value="TreeGrafter"/>
</dbReference>
<dbReference type="PANTHER" id="PTHR10869">
    <property type="entry name" value="PROLYL 4-HYDROXYLASE ALPHA SUBUNIT"/>
    <property type="match status" value="1"/>
</dbReference>
<dbReference type="InterPro" id="IPR006620">
    <property type="entry name" value="Pro_4_hyd_alph"/>
</dbReference>
<dbReference type="InterPro" id="IPR005123">
    <property type="entry name" value="Oxoglu/Fe-dep_dioxygenase_dom"/>
</dbReference>
<evidence type="ECO:0000256" key="3">
    <source>
        <dbReference type="ARBA" id="ARBA00022896"/>
    </source>
</evidence>
<reference evidence="8" key="1">
    <citation type="journal article" date="2023" name="Int. J. Mol. Sci.">
        <title>Metagenomics Revealed a New Genus 'Candidatus Thiocaldithrix dubininis' gen. nov., sp. nov. and a New Species 'Candidatus Thiothrix putei' sp. nov. in the Family Thiotrichaceae, Some Members of Which Have Traits of Both Na+- and H+-Motive Energetics.</title>
        <authorList>
            <person name="Ravin N.V."/>
            <person name="Muntyan M.S."/>
            <person name="Smolyakov D.D."/>
            <person name="Rudenko T.S."/>
            <person name="Beletsky A.V."/>
            <person name="Mardanov A.V."/>
            <person name="Grabovich M.Y."/>
        </authorList>
    </citation>
    <scope>NUCLEOTIDE SEQUENCE</scope>
    <source>
        <strain evidence="8">GKL-01</strain>
    </source>
</reference>
<evidence type="ECO:0000256" key="6">
    <source>
        <dbReference type="ARBA" id="ARBA00023004"/>
    </source>
</evidence>
<dbReference type="PROSITE" id="PS51471">
    <property type="entry name" value="FE2OG_OXY"/>
    <property type="match status" value="1"/>
</dbReference>
<keyword evidence="2" id="KW-0479">Metal-binding</keyword>
<evidence type="ECO:0000256" key="5">
    <source>
        <dbReference type="ARBA" id="ARBA00023002"/>
    </source>
</evidence>
<accession>A0AA95KKS0</accession>